<dbReference type="GO" id="GO:0016740">
    <property type="term" value="F:transferase activity"/>
    <property type="evidence" value="ECO:0007669"/>
    <property type="project" value="UniProtKB-KW"/>
</dbReference>
<dbReference type="InterPro" id="IPR029044">
    <property type="entry name" value="Nucleotide-diphossugar_trans"/>
</dbReference>
<reference evidence="2 3" key="1">
    <citation type="journal article" date="2015" name="Nature">
        <title>rRNA introns, odd ribosomes, and small enigmatic genomes across a large radiation of phyla.</title>
        <authorList>
            <person name="Brown C.T."/>
            <person name="Hug L.A."/>
            <person name="Thomas B.C."/>
            <person name="Sharon I."/>
            <person name="Castelle C.J."/>
            <person name="Singh A."/>
            <person name="Wilkins M.J."/>
            <person name="Williams K.H."/>
            <person name="Banfield J.F."/>
        </authorList>
    </citation>
    <scope>NUCLEOTIDE SEQUENCE [LARGE SCALE GENOMIC DNA]</scope>
</reference>
<dbReference type="Gene3D" id="3.90.550.10">
    <property type="entry name" value="Spore Coat Polysaccharide Biosynthesis Protein SpsA, Chain A"/>
    <property type="match status" value="1"/>
</dbReference>
<name>A0A0G0FXA1_9BACT</name>
<dbReference type="Pfam" id="PF00535">
    <property type="entry name" value="Glycos_transf_2"/>
    <property type="match status" value="1"/>
</dbReference>
<proteinExistence type="predicted"/>
<dbReference type="PANTHER" id="PTHR10859:SF91">
    <property type="entry name" value="DOLICHYL-PHOSPHATE BETA-GLUCOSYLTRANSFERASE"/>
    <property type="match status" value="1"/>
</dbReference>
<sequence length="267" mass="30608">MIKPSKKKLLSVIVPVYKKASVIKQDLLNIDRILAEGLKDYNYEIICVVDGFLDDSLEEASKVKSGTIKVVGYEHNKGKGYAVRYGMARSKGELVSFLDAGMEISPASVMMLMAHMEWYKADIIVGSKRHPVSRVNYPLLRHIFSIGYHLGVKILFGLPLHDTQSGIKIFKRNVMEAVLPRLLVKRYAMDIELLSVAKRLGFERIYEAPIEVTFDQKTSSISWNVVLKMVLDTMAVFYRMKILHYYDNGNERKWKYDPDLHFRVNVG</sequence>
<dbReference type="AlphaFoldDB" id="A0A0G0FXA1"/>
<accession>A0A0G0FXA1</accession>
<dbReference type="EMBL" id="LBSM01000004">
    <property type="protein sequence ID" value="KKQ18470.1"/>
    <property type="molecule type" value="Genomic_DNA"/>
</dbReference>
<evidence type="ECO:0000259" key="1">
    <source>
        <dbReference type="Pfam" id="PF00535"/>
    </source>
</evidence>
<dbReference type="GO" id="GO:0006487">
    <property type="term" value="P:protein N-linked glycosylation"/>
    <property type="evidence" value="ECO:0007669"/>
    <property type="project" value="TreeGrafter"/>
</dbReference>
<organism evidence="2 3">
    <name type="scientific">Berkelbacteria bacterium GW2011_GWA1_36_9</name>
    <dbReference type="NCBI Taxonomy" id="1618331"/>
    <lineage>
        <taxon>Bacteria</taxon>
        <taxon>Candidatus Berkelbacteria</taxon>
    </lineage>
</organism>
<evidence type="ECO:0000313" key="2">
    <source>
        <dbReference type="EMBL" id="KKQ18470.1"/>
    </source>
</evidence>
<protein>
    <submittedName>
        <fullName evidence="2">Glycosyl transferase, family 2</fullName>
    </submittedName>
</protein>
<dbReference type="SUPFAM" id="SSF53448">
    <property type="entry name" value="Nucleotide-diphospho-sugar transferases"/>
    <property type="match status" value="1"/>
</dbReference>
<feature type="domain" description="Glycosyltransferase 2-like" evidence="1">
    <location>
        <begin position="11"/>
        <end position="177"/>
    </location>
</feature>
<evidence type="ECO:0000313" key="3">
    <source>
        <dbReference type="Proteomes" id="UP000034508"/>
    </source>
</evidence>
<dbReference type="InterPro" id="IPR001173">
    <property type="entry name" value="Glyco_trans_2-like"/>
</dbReference>
<dbReference type="PANTHER" id="PTHR10859">
    <property type="entry name" value="GLYCOSYL TRANSFERASE"/>
    <property type="match status" value="1"/>
</dbReference>
<comment type="caution">
    <text evidence="2">The sequence shown here is derived from an EMBL/GenBank/DDBJ whole genome shotgun (WGS) entry which is preliminary data.</text>
</comment>
<keyword evidence="2" id="KW-0808">Transferase</keyword>
<gene>
    <name evidence="2" type="ORF">US31_C0004G0032</name>
</gene>
<dbReference type="Proteomes" id="UP000034508">
    <property type="component" value="Unassembled WGS sequence"/>
</dbReference>